<dbReference type="InterPro" id="IPR046237">
    <property type="entry name" value="DUF6270"/>
</dbReference>
<comment type="caution">
    <text evidence="1">The sequence shown here is derived from an EMBL/GenBank/DDBJ whole genome shotgun (WGS) entry which is preliminary data.</text>
</comment>
<dbReference type="RefSeq" id="WP_036511653.1">
    <property type="nucleotide sequence ID" value="NZ_AONB01000012.1"/>
</dbReference>
<keyword evidence="2" id="KW-1185">Reference proteome</keyword>
<dbReference type="AlphaFoldDB" id="W9VJ82"/>
<sequence>MTSPIKIFIFGSCVSRDFIEISGAKNFKLVEYYARSSFASINAKPIKDEQLLSKIDSKWQRLMVARDLHKNIFNDLLKNNYDTILIDLIDERFNLAKIDGSFCTISTEYKKNQEKKFNAISFDSEEKFEHWKLGFEKFIKTLESIGAVNKLRVNRVWWVDQIDRGNLFSEEISAYIQRNNKMLDRMYAYIAKFININQFLDYPRDVLVSASNHKWGVQPFHYVDDFYNYTKKSLEISLLSKIEMPINQNSGKVFPDLFSAYKALKIGVFFINRDGVMYPFKWDMSAGIEYPIVFFTPGRTIRGKPTPIFQRSKYFDALEGYNCVSCFDPTLFKDDEINLAWFQGEKKKFYALELAKLWQEFVIKLKINTGKILYFGTSGGGIPGFYLAKSTPNSNLFMSNVQTDVRDYDPRALIKLVQVAFGGDMKYVENASDNQNRFSINGHSGPFNLIYAQNKADVFHYERHYKRWRSETSLSFFKSVKFIEYDDPDTGHAPLDAKSEIQIIKGILENKTYDFIFPNAKIELMCCS</sequence>
<dbReference type="OrthoDB" id="8421922at2"/>
<evidence type="ECO:0000313" key="2">
    <source>
        <dbReference type="Proteomes" id="UP000019464"/>
    </source>
</evidence>
<name>W9VJ82_9GAMM</name>
<dbReference type="STRING" id="1229521.D791_02461"/>
<dbReference type="Proteomes" id="UP000019464">
    <property type="component" value="Unassembled WGS sequence"/>
</dbReference>
<dbReference type="EMBL" id="AONB01000012">
    <property type="protein sequence ID" value="EXJ10630.1"/>
    <property type="molecule type" value="Genomic_DNA"/>
</dbReference>
<evidence type="ECO:0000313" key="1">
    <source>
        <dbReference type="EMBL" id="EXJ10630.1"/>
    </source>
</evidence>
<reference evidence="1 2" key="2">
    <citation type="journal article" date="2015" name="Syst. Appl. Microbiol.">
        <title>Nitrincola nitratireducens sp. nov. isolated from a haloalkaline crater lake.</title>
        <authorList>
            <person name="Singh A."/>
            <person name="Vaidya B."/>
            <person name="Tanuku N.R."/>
            <person name="Pinnaka A.K."/>
        </authorList>
    </citation>
    <scope>NUCLEOTIDE SEQUENCE [LARGE SCALE GENOMIC DNA]</scope>
    <source>
        <strain evidence="1 2">AK23</strain>
    </source>
</reference>
<accession>W9VJ82</accession>
<organism evidence="1 2">
    <name type="scientific">Nitrincola nitratireducens</name>
    <dbReference type="NCBI Taxonomy" id="1229521"/>
    <lineage>
        <taxon>Bacteria</taxon>
        <taxon>Pseudomonadati</taxon>
        <taxon>Pseudomonadota</taxon>
        <taxon>Gammaproteobacteria</taxon>
        <taxon>Oceanospirillales</taxon>
        <taxon>Oceanospirillaceae</taxon>
        <taxon>Nitrincola</taxon>
    </lineage>
</organism>
<reference evidence="2" key="1">
    <citation type="submission" date="2012-11" db="EMBL/GenBank/DDBJ databases">
        <authorList>
            <person name="Singh A."/>
            <person name="Pinnaka A.K."/>
            <person name="Vaidya B."/>
        </authorList>
    </citation>
    <scope>NUCLEOTIDE SEQUENCE [LARGE SCALE GENOMIC DNA]</scope>
    <source>
        <strain evidence="2">AK23</strain>
    </source>
</reference>
<gene>
    <name evidence="1" type="ORF">D791_02461</name>
</gene>
<dbReference type="Pfam" id="PF19786">
    <property type="entry name" value="DUF6270"/>
    <property type="match status" value="1"/>
</dbReference>
<proteinExistence type="predicted"/>
<protein>
    <submittedName>
        <fullName evidence="1">Uncharacterized protein</fullName>
    </submittedName>
</protein>